<proteinExistence type="predicted"/>
<dbReference type="Proteomes" id="UP000221837">
    <property type="component" value="Genome"/>
</dbReference>
<name>A0A1S6UAI0_9CAUD</name>
<evidence type="ECO:0000313" key="2">
    <source>
        <dbReference type="Proteomes" id="UP000221837"/>
    </source>
</evidence>
<sequence>MYNIKTDIKVDGDVEFTGSLIGNLPPVIISPDSGNSISNHDNGLYSPPSLILKSKDVKVLHVFQQDNHDLTIRSNNAGMLIRMKDIFTNETNVNIVSFIPLGCYVYTDSTTNNSVDVSTTVGVTSGYDMFVSMSPNPNKVYIQNTYYNCSVTNSTLCPIVRIFYTSD</sequence>
<keyword evidence="2" id="KW-1185">Reference proteome</keyword>
<organism evidence="1 2">
    <name type="scientific">Serratia phage BF</name>
    <dbReference type="NCBI Taxonomy" id="1962671"/>
    <lineage>
        <taxon>Viruses</taxon>
        <taxon>Duplodnaviria</taxon>
        <taxon>Heunggongvirae</taxon>
        <taxon>Uroviricota</taxon>
        <taxon>Caudoviricetes</taxon>
        <taxon>Eneladusvirus</taxon>
        <taxon>Eneladusvirus BF</taxon>
    </lineage>
</organism>
<accession>A0A1S6UAI0</accession>
<dbReference type="EMBL" id="KY630187">
    <property type="protein sequence ID" value="AQW88746.1"/>
    <property type="molecule type" value="Genomic_DNA"/>
</dbReference>
<reference evidence="1" key="1">
    <citation type="submission" date="2017-02" db="EMBL/GenBank/DDBJ databases">
        <title>Genome sequence of Serratia marcescens phage BF.</title>
        <authorList>
            <person name="Casey E."/>
            <person name="Fitzgerald B."/>
            <person name="Mahony J."/>
            <person name="Lugli G."/>
            <person name="Ventura M."/>
            <person name="van Sinderen D."/>
        </authorList>
    </citation>
    <scope>NUCLEOTIDE SEQUENCE [LARGE SCALE GENOMIC DNA]</scope>
</reference>
<evidence type="ECO:0000313" key="1">
    <source>
        <dbReference type="EMBL" id="AQW88746.1"/>
    </source>
</evidence>
<protein>
    <submittedName>
        <fullName evidence="1">Uncharacterized protein</fullName>
    </submittedName>
</protein>
<gene>
    <name evidence="1" type="ORF">BF_0221</name>
</gene>